<proteinExistence type="predicted"/>
<dbReference type="PANTHER" id="PTHR40758:SF1">
    <property type="entry name" value="CONSERVED PROTEIN"/>
    <property type="match status" value="1"/>
</dbReference>
<dbReference type="InterPro" id="IPR010872">
    <property type="entry name" value="MDMPI_C-term_domain"/>
</dbReference>
<name>A0A1E7JQS5_9ACTN</name>
<sequence length="252" mass="28013">MEIAGFIEALRRDGEVLVDSSVRAGWDTLVPTCPEWRVRDLVAHTGSVHRWAVGYLDGKTEGRPIEICAPDDVDALADWFREGHLRLLNRLTTAPADLECWTFLPAPTPLAFWARRQAHETAIHRVDAESALGGRPREFTAEFAADGIDELLAGFHVRSRSKVRTEQPRSLLVQTTDTASDTGQPSAWLLHLSQEPLRVEQLTDTGSVSADCTISGSSPTVYRALWNRGRYEDLDVTGDPSLVELWRRTSAV</sequence>
<evidence type="ECO:0000259" key="2">
    <source>
        <dbReference type="Pfam" id="PF11716"/>
    </source>
</evidence>
<feature type="domain" description="Mycothiol-dependent maleylpyruvate isomerase metal-binding" evidence="2">
    <location>
        <begin position="10"/>
        <end position="128"/>
    </location>
</feature>
<dbReference type="EMBL" id="LJGT01000038">
    <property type="protein sequence ID" value="OEU90620.1"/>
    <property type="molecule type" value="Genomic_DNA"/>
</dbReference>
<dbReference type="PANTHER" id="PTHR40758">
    <property type="entry name" value="CONSERVED PROTEIN"/>
    <property type="match status" value="1"/>
</dbReference>
<dbReference type="OrthoDB" id="3671213at2"/>
<dbReference type="Pfam" id="PF07398">
    <property type="entry name" value="MDMPI_C"/>
    <property type="match status" value="1"/>
</dbReference>
<dbReference type="GO" id="GO:0005886">
    <property type="term" value="C:plasma membrane"/>
    <property type="evidence" value="ECO:0007669"/>
    <property type="project" value="TreeGrafter"/>
</dbReference>
<dbReference type="STRING" id="933944.AN215_08355"/>
<organism evidence="3 4">
    <name type="scientific">Streptomyces abyssalis</name>
    <dbReference type="NCBI Taxonomy" id="933944"/>
    <lineage>
        <taxon>Bacteria</taxon>
        <taxon>Bacillati</taxon>
        <taxon>Actinomycetota</taxon>
        <taxon>Actinomycetes</taxon>
        <taxon>Kitasatosporales</taxon>
        <taxon>Streptomycetaceae</taxon>
        <taxon>Streptomyces</taxon>
    </lineage>
</organism>
<dbReference type="RefSeq" id="WP_070013897.1">
    <property type="nucleotide sequence ID" value="NZ_LJGS01000044.1"/>
</dbReference>
<dbReference type="GO" id="GO:0046872">
    <property type="term" value="F:metal ion binding"/>
    <property type="evidence" value="ECO:0007669"/>
    <property type="project" value="InterPro"/>
</dbReference>
<dbReference type="InterPro" id="IPR034660">
    <property type="entry name" value="DinB/YfiT-like"/>
</dbReference>
<dbReference type="AlphaFoldDB" id="A0A1E7JQS5"/>
<protein>
    <recommendedName>
        <fullName evidence="5">Maleylpyruvate isomerase family mycothiol-dependent enzyme</fullName>
    </recommendedName>
</protein>
<evidence type="ECO:0000259" key="1">
    <source>
        <dbReference type="Pfam" id="PF07398"/>
    </source>
</evidence>
<comment type="caution">
    <text evidence="3">The sequence shown here is derived from an EMBL/GenBank/DDBJ whole genome shotgun (WGS) entry which is preliminary data.</text>
</comment>
<dbReference type="Pfam" id="PF11716">
    <property type="entry name" value="MDMPI_N"/>
    <property type="match status" value="1"/>
</dbReference>
<dbReference type="SUPFAM" id="SSF109854">
    <property type="entry name" value="DinB/YfiT-like putative metalloenzymes"/>
    <property type="match status" value="1"/>
</dbReference>
<feature type="domain" description="MDMPI C-terminal" evidence="1">
    <location>
        <begin position="142"/>
        <end position="243"/>
    </location>
</feature>
<evidence type="ECO:0008006" key="5">
    <source>
        <dbReference type="Google" id="ProtNLM"/>
    </source>
</evidence>
<reference evidence="3 4" key="1">
    <citation type="journal article" date="2016" name="Front. Microbiol.">
        <title>Comparative Genomics Analysis of Streptomyces Species Reveals Their Adaptation to the Marine Environment and Their Diversity at the Genomic Level.</title>
        <authorList>
            <person name="Tian X."/>
            <person name="Zhang Z."/>
            <person name="Yang T."/>
            <person name="Chen M."/>
            <person name="Li J."/>
            <person name="Chen F."/>
            <person name="Yang J."/>
            <person name="Li W."/>
            <person name="Zhang B."/>
            <person name="Zhang Z."/>
            <person name="Wu J."/>
            <person name="Zhang C."/>
            <person name="Long L."/>
            <person name="Xiao J."/>
        </authorList>
    </citation>
    <scope>NUCLEOTIDE SEQUENCE [LARGE SCALE GENOMIC DNA]</scope>
    <source>
        <strain evidence="3 4">SCSIO 10390</strain>
    </source>
</reference>
<keyword evidence="4" id="KW-1185">Reference proteome</keyword>
<gene>
    <name evidence="3" type="ORF">AN215_08355</name>
</gene>
<evidence type="ECO:0000313" key="4">
    <source>
        <dbReference type="Proteomes" id="UP000176087"/>
    </source>
</evidence>
<dbReference type="InterPro" id="IPR024344">
    <property type="entry name" value="MDMPI_metal-binding"/>
</dbReference>
<evidence type="ECO:0000313" key="3">
    <source>
        <dbReference type="EMBL" id="OEU90620.1"/>
    </source>
</evidence>
<dbReference type="Proteomes" id="UP000176087">
    <property type="component" value="Unassembled WGS sequence"/>
</dbReference>
<dbReference type="PATRIC" id="fig|933944.5.peg.673"/>
<dbReference type="NCBIfam" id="TIGR03083">
    <property type="entry name" value="maleylpyruvate isomerase family mycothiol-dependent enzyme"/>
    <property type="match status" value="1"/>
</dbReference>
<dbReference type="InterPro" id="IPR017517">
    <property type="entry name" value="Maleyloyr_isom"/>
</dbReference>
<accession>A0A1E7JQS5</accession>